<dbReference type="Proteomes" id="UP000501989">
    <property type="component" value="Chromosome"/>
</dbReference>
<accession>A0A6M8MNK9</accession>
<proteinExistence type="predicted"/>
<dbReference type="AlphaFoldDB" id="A0A6M8MNK9"/>
<dbReference type="PANTHER" id="PTHR37292:SF2">
    <property type="entry name" value="DUF262 DOMAIN-CONTAINING PROTEIN"/>
    <property type="match status" value="1"/>
</dbReference>
<dbReference type="PANTHER" id="PTHR37292">
    <property type="entry name" value="VNG6097C"/>
    <property type="match status" value="1"/>
</dbReference>
<keyword evidence="3" id="KW-1185">Reference proteome</keyword>
<dbReference type="EMBL" id="CP053746">
    <property type="protein sequence ID" value="QKF52590.1"/>
    <property type="molecule type" value="Genomic_DNA"/>
</dbReference>
<evidence type="ECO:0000313" key="2">
    <source>
        <dbReference type="EMBL" id="QKF52590.1"/>
    </source>
</evidence>
<feature type="domain" description="GmrSD restriction endonucleases N-terminal" evidence="1">
    <location>
        <begin position="16"/>
        <end position="259"/>
    </location>
</feature>
<evidence type="ECO:0000313" key="3">
    <source>
        <dbReference type="Proteomes" id="UP000501989"/>
    </source>
</evidence>
<gene>
    <name evidence="2" type="ORF">FX982_03579</name>
</gene>
<name>A0A6M8MNK9_9PSED</name>
<sequence length="608" mass="69337">MAYKSSSIAGVIRRLNRDYYLPAIQRPYVWTPDQIVRLFDSLLKGYPISSFLFWDIEPAQAKTLDIYKFVEDFKYGDFHNETAIVTDQHLTLVLDGQQRLTSLLIGLRGTYKVKLKGKRWQNPDSWVRQSLFLDLLKDASDEESESDISYGLAFFAAAPAEQEGTHWFPVNSIMQFDDKELFDAYVEKLLDSLESRDTSRTDCRIVERNLKKLYHSVWVDESIAYFTETSRSLERVLDIFVRANEGGTKLSKSDLLLSTITTTWGDLNAREEIYNYVDYLNSGLARNNSFDKDWVMKACLVLSDLPNAYKVSNFTKKNLDLIRHNWDGIKTALEMTVRLANDFGIDRETLTSANALLPIAYYFFKTSIRFNSTNARDVEAMQAMHRWLVKALLASTFGGSSDGTISQSRKIIQESLVVSTEFPERALLLGLRRQSQIDFTDPRSLDDLLALTYQDWTTFFALSLLHPDKRWGSAQYHIDHIFPQASLTKARLLSQGVSEWTVDAFLQSKDRISNLQLLPYLDNIEKSDQPFDVWLEGRSSAFVEDHSIPADAGLYQTSRFLDFLNAREALLKARFAGILGFTGAGLVQAEDVAVPEAAEATEDDQPKK</sequence>
<organism evidence="2 3">
    <name type="scientific">Pseudomonas graminis</name>
    <dbReference type="NCBI Taxonomy" id="158627"/>
    <lineage>
        <taxon>Bacteria</taxon>
        <taxon>Pseudomonadati</taxon>
        <taxon>Pseudomonadota</taxon>
        <taxon>Gammaproteobacteria</taxon>
        <taxon>Pseudomonadales</taxon>
        <taxon>Pseudomonadaceae</taxon>
        <taxon>Pseudomonas</taxon>
    </lineage>
</organism>
<reference evidence="3" key="1">
    <citation type="submission" date="2019-12" db="EMBL/GenBank/DDBJ databases">
        <title>Endophytic bacteria associated with Panax ginseng seedlings.</title>
        <authorList>
            <person name="Park J.M."/>
            <person name="Shin R."/>
            <person name="Jo S.H."/>
        </authorList>
    </citation>
    <scope>NUCLEOTIDE SEQUENCE [LARGE SCALE GENOMIC DNA]</scope>
    <source>
        <strain evidence="3">PgKB30</strain>
    </source>
</reference>
<dbReference type="InterPro" id="IPR004919">
    <property type="entry name" value="GmrSD_N"/>
</dbReference>
<evidence type="ECO:0000259" key="1">
    <source>
        <dbReference type="Pfam" id="PF03235"/>
    </source>
</evidence>
<dbReference type="RefSeq" id="WP_172611852.1">
    <property type="nucleotide sequence ID" value="NZ_CP053746.1"/>
</dbReference>
<dbReference type="Pfam" id="PF03235">
    <property type="entry name" value="GmrSD_N"/>
    <property type="match status" value="1"/>
</dbReference>
<dbReference type="KEGG" id="pgg:FX982_03579"/>
<protein>
    <recommendedName>
        <fullName evidence="1">GmrSD restriction endonucleases N-terminal domain-containing protein</fullName>
    </recommendedName>
</protein>